<evidence type="ECO:0000256" key="2">
    <source>
        <dbReference type="ARBA" id="ARBA00023239"/>
    </source>
</evidence>
<gene>
    <name evidence="3 4" type="primary">larC</name>
    <name evidence="4" type="ORF">E4V82_00720</name>
</gene>
<dbReference type="AlphaFoldDB" id="A0A5N7II49"/>
<dbReference type="GO" id="GO:0016829">
    <property type="term" value="F:lyase activity"/>
    <property type="evidence" value="ECO:0007669"/>
    <property type="project" value="UniProtKB-UniRule"/>
</dbReference>
<dbReference type="Gene3D" id="3.30.70.1380">
    <property type="entry name" value="Transcriptional regulatory protein pf0864 domain like"/>
    <property type="match status" value="1"/>
</dbReference>
<dbReference type="NCBIfam" id="TIGR00299">
    <property type="entry name" value="nickel pincer cofactor biosynthesis protein LarC"/>
    <property type="match status" value="1"/>
</dbReference>
<dbReference type="InterPro" id="IPR002822">
    <property type="entry name" value="Ni_insertion"/>
</dbReference>
<name>A0A5N7II49_9CLOT</name>
<dbReference type="Proteomes" id="UP000342249">
    <property type="component" value="Unassembled WGS sequence"/>
</dbReference>
<dbReference type="Pfam" id="PF01969">
    <property type="entry name" value="Ni_insertion"/>
    <property type="match status" value="1"/>
</dbReference>
<accession>A0A5N7II49</accession>
<dbReference type="GO" id="GO:0051604">
    <property type="term" value="P:protein maturation"/>
    <property type="evidence" value="ECO:0007669"/>
    <property type="project" value="UniProtKB-UniRule"/>
</dbReference>
<evidence type="ECO:0000256" key="3">
    <source>
        <dbReference type="HAMAP-Rule" id="MF_01074"/>
    </source>
</evidence>
<evidence type="ECO:0000313" key="4">
    <source>
        <dbReference type="EMBL" id="MPQ60644.1"/>
    </source>
</evidence>
<dbReference type="EC" id="4.99.1.12" evidence="3"/>
<comment type="similarity">
    <text evidence="3">Belongs to the LarC family.</text>
</comment>
<dbReference type="PANTHER" id="PTHR36566">
    <property type="entry name" value="NICKEL INSERTION PROTEIN-RELATED"/>
    <property type="match status" value="1"/>
</dbReference>
<organism evidence="4 5">
    <name type="scientific">Clostridium estertheticum</name>
    <dbReference type="NCBI Taxonomy" id="238834"/>
    <lineage>
        <taxon>Bacteria</taxon>
        <taxon>Bacillati</taxon>
        <taxon>Bacillota</taxon>
        <taxon>Clostridia</taxon>
        <taxon>Eubacteriales</taxon>
        <taxon>Clostridiaceae</taxon>
        <taxon>Clostridium</taxon>
    </lineage>
</organism>
<comment type="caution">
    <text evidence="4">The sequence shown here is derived from an EMBL/GenBank/DDBJ whole genome shotgun (WGS) entry which is preliminary data.</text>
</comment>
<evidence type="ECO:0000256" key="1">
    <source>
        <dbReference type="ARBA" id="ARBA00022596"/>
    </source>
</evidence>
<dbReference type="Gene3D" id="3.10.20.300">
    <property type="entry name" value="mk0293 like domain"/>
    <property type="match status" value="1"/>
</dbReference>
<dbReference type="HAMAP" id="MF_01074">
    <property type="entry name" value="LarC"/>
    <property type="match status" value="1"/>
</dbReference>
<sequence length="440" mass="49634">MKILYYDCFSGISGDMNLGALLDLGIDEKYLIDELSKLNLNGYEIKVSRDIRKGIEGTKVDVILQEHSHGHSHEEVSELHLHDHHHDDAHGEHNHEHIHNDNEGDHMHVHASIEHIHKDQRNLNDIEKIINLSELNSKVKELSMEIFMKVALAEAKVHGKPLYEIHFHEVGAVDSIVDIVGAAICLNYLNVDKIMSSSVELGGGFVKCAHGLIPVPAPATVEILKGIPVKLGAVPFETTTPTGAAILAANVCEFKDDNNFIINKIGYGIGNRDTEIPNVLRVMLVEEVDKVSNEEYEDVTVEQIIECNIDDMNPELYEYIIDMVFSEGALDAYITPIIMKKGRPSVKISILCEKDKTTRMKEILFRETTTLGVRSFKVDKTKLKREFIKVNTSYGEVTVKESYYKGEKIKSKFEYEECKRIAKSTGVPISEVYEKLRNEI</sequence>
<keyword evidence="1 3" id="KW-0533">Nickel</keyword>
<dbReference type="GO" id="GO:0016151">
    <property type="term" value="F:nickel cation binding"/>
    <property type="evidence" value="ECO:0007669"/>
    <property type="project" value="UniProtKB-UniRule"/>
</dbReference>
<comment type="function">
    <text evidence="3">Involved in the biosynthesis of a nickel-pincer cofactor ((SCS)Ni(II) pincer complex). Binds Ni(2+), and functions in nickel delivery to pyridinium-3,5-bisthiocarboxylic acid mononucleotide (P2TMN), to form the mature cofactor. Is thus probably required for the activation of nickel-pincer cofactor-dependent enzymes.</text>
</comment>
<protein>
    <recommendedName>
        <fullName evidence="3">Pyridinium-3,5-bisthiocarboxylic acid mononucleotide nickel insertion protein</fullName>
        <shortName evidence="3">P2TMN nickel insertion protein</shortName>
        <ecNumber evidence="3">4.99.1.12</ecNumber>
    </recommendedName>
    <alternativeName>
        <fullName evidence="3">Nickel-pincer cofactor biosynthesis protein LarC</fullName>
    </alternativeName>
</protein>
<comment type="catalytic activity">
    <reaction evidence="3">
        <text>Ni(II)-pyridinium-3,5-bisthiocarboxylate mononucleotide = pyridinium-3,5-bisthiocarboxylate mononucleotide + Ni(2+)</text>
        <dbReference type="Rhea" id="RHEA:54784"/>
        <dbReference type="ChEBI" id="CHEBI:49786"/>
        <dbReference type="ChEBI" id="CHEBI:137372"/>
        <dbReference type="ChEBI" id="CHEBI:137373"/>
        <dbReference type="EC" id="4.99.1.12"/>
    </reaction>
</comment>
<reference evidence="4 5" key="1">
    <citation type="journal article" date="2019" name="Lett. Appl. Microbiol.">
        <title>A case of 'blown pack' spoilage of vacuum-packaged pork likely associated with Clostridium estertheticum in Canada.</title>
        <authorList>
            <person name="Zhang P."/>
            <person name="Ward P."/>
            <person name="McMullen L.M."/>
            <person name="Yang X."/>
        </authorList>
    </citation>
    <scope>NUCLEOTIDE SEQUENCE [LARGE SCALE GENOMIC DNA]</scope>
    <source>
        <strain evidence="4 5">MA19</strain>
    </source>
</reference>
<evidence type="ECO:0000313" key="5">
    <source>
        <dbReference type="Proteomes" id="UP000342249"/>
    </source>
</evidence>
<keyword evidence="2 3" id="KW-0456">Lyase</keyword>
<proteinExistence type="inferred from homology"/>
<dbReference type="EMBL" id="SPSF01000008">
    <property type="protein sequence ID" value="MPQ60644.1"/>
    <property type="molecule type" value="Genomic_DNA"/>
</dbReference>
<dbReference type="PANTHER" id="PTHR36566:SF1">
    <property type="entry name" value="PYRIDINIUM-3,5-BISTHIOCARBOXYLIC ACID MONONUCLEOTIDE NICKEL INSERTION PROTEIN"/>
    <property type="match status" value="1"/>
</dbReference>
<dbReference type="RefSeq" id="WP_152749669.1">
    <property type="nucleotide sequence ID" value="NZ_SPSE01000008.1"/>
</dbReference>